<accession>A0ABU3P979</accession>
<evidence type="ECO:0000259" key="2">
    <source>
        <dbReference type="Pfam" id="PF18456"/>
    </source>
</evidence>
<dbReference type="Pfam" id="PF12706">
    <property type="entry name" value="Lactamase_B_2"/>
    <property type="match status" value="1"/>
</dbReference>
<feature type="domain" description="Diiron non-heme beta-hydroxylase N-terminal" evidence="2">
    <location>
        <begin position="25"/>
        <end position="254"/>
    </location>
</feature>
<organism evidence="3 4">
    <name type="scientific">Roseateles aquae</name>
    <dbReference type="NCBI Taxonomy" id="3077235"/>
    <lineage>
        <taxon>Bacteria</taxon>
        <taxon>Pseudomonadati</taxon>
        <taxon>Pseudomonadota</taxon>
        <taxon>Betaproteobacteria</taxon>
        <taxon>Burkholderiales</taxon>
        <taxon>Sphaerotilaceae</taxon>
        <taxon>Roseateles</taxon>
    </lineage>
</organism>
<gene>
    <name evidence="3" type="ORF">RQP53_07615</name>
</gene>
<reference evidence="3" key="1">
    <citation type="submission" date="2023-09" db="EMBL/GenBank/DDBJ databases">
        <title>Paucibacter sp. APW11 Genome sequencing and assembly.</title>
        <authorList>
            <person name="Kim I."/>
        </authorList>
    </citation>
    <scope>NUCLEOTIDE SEQUENCE</scope>
    <source>
        <strain evidence="3">APW11</strain>
    </source>
</reference>
<dbReference type="Pfam" id="PF18456">
    <property type="entry name" value="CmlA_N"/>
    <property type="match status" value="1"/>
</dbReference>
<evidence type="ECO:0000313" key="3">
    <source>
        <dbReference type="EMBL" id="MDT8999132.1"/>
    </source>
</evidence>
<evidence type="ECO:0000313" key="4">
    <source>
        <dbReference type="Proteomes" id="UP001246372"/>
    </source>
</evidence>
<proteinExistence type="predicted"/>
<dbReference type="Gene3D" id="3.60.15.10">
    <property type="entry name" value="Ribonuclease Z/Hydroxyacylglutathione hydrolase-like"/>
    <property type="match status" value="1"/>
</dbReference>
<dbReference type="RefSeq" id="WP_315649621.1">
    <property type="nucleotide sequence ID" value="NZ_JAVXZY010000002.1"/>
</dbReference>
<dbReference type="PANTHER" id="PTHR15032">
    <property type="entry name" value="N-ACYL-PHOSPHATIDYLETHANOLAMINE-HYDROLYZING PHOSPHOLIPASE D"/>
    <property type="match status" value="1"/>
</dbReference>
<comment type="caution">
    <text evidence="3">The sequence shown here is derived from an EMBL/GenBank/DDBJ whole genome shotgun (WGS) entry which is preliminary data.</text>
</comment>
<name>A0ABU3P979_9BURK</name>
<dbReference type="InterPro" id="IPR036866">
    <property type="entry name" value="RibonucZ/Hydroxyglut_hydro"/>
</dbReference>
<dbReference type="InterPro" id="IPR041141">
    <property type="entry name" value="CmlA_N"/>
</dbReference>
<dbReference type="EMBL" id="JAVXZY010000002">
    <property type="protein sequence ID" value="MDT8999132.1"/>
    <property type="molecule type" value="Genomic_DNA"/>
</dbReference>
<keyword evidence="4" id="KW-1185">Reference proteome</keyword>
<dbReference type="InterPro" id="IPR001279">
    <property type="entry name" value="Metallo-B-lactamas"/>
</dbReference>
<feature type="domain" description="Metallo-beta-lactamase" evidence="1">
    <location>
        <begin position="287"/>
        <end position="445"/>
    </location>
</feature>
<dbReference type="Proteomes" id="UP001246372">
    <property type="component" value="Unassembled WGS sequence"/>
</dbReference>
<dbReference type="SUPFAM" id="SSF56281">
    <property type="entry name" value="Metallo-hydrolase/oxidoreductase"/>
    <property type="match status" value="1"/>
</dbReference>
<sequence>MNETAVPGGVDEAGLDLDALRQRGRLAPRLKLEPLMARWPLWPHLLAPAPYAFNLAFRLIPLLESFLQRPKAHAAACKDPALFGGPFVALAESALDEVSRYLAQLRRQHAALLRFAEDFKSFDKALQQQADGYALDQLYADLPASLSGLVELLYDLHNHPTMRLFEDLLYASPLDISDAQSVCLHLQDDDQRPFFLSTPLLDAPDRLFIHRRFDDPLLAEVLATRWRPGLPESLLSLIAQSSVPRATLRQMFITEALQRQQPDYRGDGLRMRYFGHACVLIQSRDTAVLIDPVTAWQRQGEDATLCFDDLPDHIDYVLISHAHQDHLVAETLLQLRERIGTVVVPANDRGNLADPSLRLMLQQLGFRSIRSMEPFERLPIAGGEIVSLPFVGEHGGLDIASKHSLLLRCQGRSILFMVDSDAVDPRLTERLVERIGPVDILFVGMECCGAPVSWLYGPLLPEALSRRNDQSRRFSGSNCERAWAALQALGSRQVFVYAMGQEPWMKHLMGLAYEPDSPQLLEIREFLRRCEAAGISARSLKGCYEEVFAAAAPEPGERRP</sequence>
<dbReference type="PANTHER" id="PTHR15032:SF4">
    <property type="entry name" value="N-ACYL-PHOSPHATIDYLETHANOLAMINE-HYDROLYZING PHOSPHOLIPASE D"/>
    <property type="match status" value="1"/>
</dbReference>
<evidence type="ECO:0000259" key="1">
    <source>
        <dbReference type="Pfam" id="PF12706"/>
    </source>
</evidence>
<protein>
    <submittedName>
        <fullName evidence="3">MBL fold metallo-hydrolase</fullName>
    </submittedName>
</protein>